<dbReference type="KEGG" id="sdyn:Mal52_40850"/>
<dbReference type="EMBL" id="CP036276">
    <property type="protein sequence ID" value="QDU45591.1"/>
    <property type="molecule type" value="Genomic_DNA"/>
</dbReference>
<proteinExistence type="predicted"/>
<dbReference type="AlphaFoldDB" id="A0A517ZSX0"/>
<keyword evidence="2" id="KW-1185">Reference proteome</keyword>
<accession>A0A517ZSX0</accession>
<dbReference type="Proteomes" id="UP000319383">
    <property type="component" value="Chromosome"/>
</dbReference>
<organism evidence="1 2">
    <name type="scientific">Symmachiella dynata</name>
    <dbReference type="NCBI Taxonomy" id="2527995"/>
    <lineage>
        <taxon>Bacteria</taxon>
        <taxon>Pseudomonadati</taxon>
        <taxon>Planctomycetota</taxon>
        <taxon>Planctomycetia</taxon>
        <taxon>Planctomycetales</taxon>
        <taxon>Planctomycetaceae</taxon>
        <taxon>Symmachiella</taxon>
    </lineage>
</organism>
<name>A0A517ZSX0_9PLAN</name>
<sequence length="360" mass="40538">MSDRCGFIILLALFCCPYGQRIAVAQQTATPKTVVAPQEKPLAGYPIAAARRRAIAMAPFHRPLDEDAIKKWMDISSQCTIAEFELFLAPLSPQEAKLLAKIEKMPPPIVNRLYFEHLRSVLKNGGLYSLTLEEKTLDKPFQHTTPAVENELFGAFECVFASVGPPNGSPRYGDVIIRMKDSVRETGWATPFSGMHFIYAIRHQPARKMQDLLASGKPLPTARTNPLSLGFDDRLSYSHYIVTEQYWHKALAYQAILVLRNLENTKSGDLARQRFEAMLVEQDAEKFWALFIPAREKGLSADAEAARVPFGYLEAKFPNKLSMDFVTSIEVSPEQLAEVRTWPEAKPYLSRIRVKPHGVD</sequence>
<protein>
    <submittedName>
        <fullName evidence="1">Uncharacterized protein</fullName>
    </submittedName>
</protein>
<gene>
    <name evidence="1" type="ORF">Mal52_40850</name>
</gene>
<dbReference type="RefSeq" id="WP_145378082.1">
    <property type="nucleotide sequence ID" value="NZ_CP036276.1"/>
</dbReference>
<reference evidence="1 2" key="1">
    <citation type="submission" date="2019-02" db="EMBL/GenBank/DDBJ databases">
        <title>Deep-cultivation of Planctomycetes and their phenomic and genomic characterization uncovers novel biology.</title>
        <authorList>
            <person name="Wiegand S."/>
            <person name="Jogler M."/>
            <person name="Boedeker C."/>
            <person name="Pinto D."/>
            <person name="Vollmers J."/>
            <person name="Rivas-Marin E."/>
            <person name="Kohn T."/>
            <person name="Peeters S.H."/>
            <person name="Heuer A."/>
            <person name="Rast P."/>
            <person name="Oberbeckmann S."/>
            <person name="Bunk B."/>
            <person name="Jeske O."/>
            <person name="Meyerdierks A."/>
            <person name="Storesund J.E."/>
            <person name="Kallscheuer N."/>
            <person name="Luecker S."/>
            <person name="Lage O.M."/>
            <person name="Pohl T."/>
            <person name="Merkel B.J."/>
            <person name="Hornburger P."/>
            <person name="Mueller R.-W."/>
            <person name="Bruemmer F."/>
            <person name="Labrenz M."/>
            <person name="Spormann A.M."/>
            <person name="Op den Camp H."/>
            <person name="Overmann J."/>
            <person name="Amann R."/>
            <person name="Jetten M.S.M."/>
            <person name="Mascher T."/>
            <person name="Medema M.H."/>
            <person name="Devos D.P."/>
            <person name="Kaster A.-K."/>
            <person name="Ovreas L."/>
            <person name="Rohde M."/>
            <person name="Galperin M.Y."/>
            <person name="Jogler C."/>
        </authorList>
    </citation>
    <scope>NUCLEOTIDE SEQUENCE [LARGE SCALE GENOMIC DNA]</scope>
    <source>
        <strain evidence="1 2">Mal52</strain>
    </source>
</reference>
<evidence type="ECO:0000313" key="2">
    <source>
        <dbReference type="Proteomes" id="UP000319383"/>
    </source>
</evidence>
<evidence type="ECO:0000313" key="1">
    <source>
        <dbReference type="EMBL" id="QDU45591.1"/>
    </source>
</evidence>